<dbReference type="PROSITE" id="PS51375">
    <property type="entry name" value="PPR"/>
    <property type="match status" value="6"/>
</dbReference>
<dbReference type="InterPro" id="IPR013766">
    <property type="entry name" value="Thioredoxin_domain"/>
</dbReference>
<dbReference type="NCBIfam" id="TIGR00756">
    <property type="entry name" value="PPR"/>
    <property type="match status" value="2"/>
</dbReference>
<feature type="domain" description="Thioredoxin" evidence="9">
    <location>
        <begin position="1770"/>
        <end position="1931"/>
    </location>
</feature>
<dbReference type="Gene3D" id="3.40.30.10">
    <property type="entry name" value="Glutaredoxin"/>
    <property type="match status" value="1"/>
</dbReference>
<dbReference type="GO" id="GO:0006979">
    <property type="term" value="P:response to oxidative stress"/>
    <property type="evidence" value="ECO:0007669"/>
    <property type="project" value="InterPro"/>
</dbReference>
<dbReference type="STRING" id="109895.A0A507EFM9"/>
<evidence type="ECO:0000256" key="6">
    <source>
        <dbReference type="PROSITE-ProRule" id="PRU00708"/>
    </source>
</evidence>
<dbReference type="GO" id="GO:0140824">
    <property type="term" value="F:thioredoxin-dependent peroxiredoxin activity"/>
    <property type="evidence" value="ECO:0007669"/>
    <property type="project" value="UniProtKB-EC"/>
</dbReference>
<feature type="region of interest" description="Disordered" evidence="8">
    <location>
        <begin position="105"/>
        <end position="127"/>
    </location>
</feature>
<dbReference type="PANTHER" id="PTHR47939:SF13">
    <property type="entry name" value="OS03G0201400 PROTEIN"/>
    <property type="match status" value="1"/>
</dbReference>
<dbReference type="PROSITE" id="PS00763">
    <property type="entry name" value="GLUTATHIONE_PEROXID_2"/>
    <property type="match status" value="1"/>
</dbReference>
<dbReference type="EMBL" id="QEAQ01000001">
    <property type="protein sequence ID" value="TPX62943.1"/>
    <property type="molecule type" value="Genomic_DNA"/>
</dbReference>
<sequence>MKVVAPSCSSSVPAQHSAVTIDHQFQQPYTNEDPSHQIHATSERMASITVVKLTYGSTYDAIPFPWDGPHIMRQEILNHSNPDLHSNLQSRAFFPQQDQSFRVYSTSDASSSLPASTPSAKPSSDLAFRPRLQPLSNDFHHDPVSGTRGFFRKLSSEIDSGDVNGALTTYRRIMTHPQGRTRITYKIIRSLIRLVRQGEWGPHPVQTTLQLLEDLQNLSIPLDLHEFNLMLTSYISLQEDEAVRITLQKMREQGHQPDVTTYNLLLADFAGRGNITAVRKGLEAMTHVGVKPDLVTFNTVLAALAGSMDRLDTAELARVLRAMEADHIQPDTITYNILIKAYLRAGDAEAGMATLSSMVQAGFPADVMTYRTIIAALLRNHDCTRAETHYHAMVQAGYRPPGWLLDRFVAASVECQDRDAAERWVQEIFDRGNKLSMAVKLSLVRLAASESDLSQLKMALEMRTADGLQHDDDRGTFYRVVVQEMLKKNALDLIPVAHDCLVDGGYPSDQIYEQAWRAMRARNSKSDAVTIDKYGAIALDNGRQTEKNDETAVLDINSVLNSTFEKTFIANIGIANRRIAALAKLPETLPEAIALFHSLPKLCLAPTCATFSPLLGALARIPDMDALLRFWNKMEQNGIQPDEGCYNSLISGWLRSGNPDQAAKAMAGLNASGLIPNQYTTRLRIEVALATKQYEAAVDLVEEVCRNKVTGAYKTLNSTVATLCRDGRIDAAHRCWMASRDIVSHGKSANNTARLIWYPSVAAMVLGHVQTGNVESALQVYRTGVSDGLSFETHVVLAMAKALHMDERPKDLHWVLLEAVKERITPSRANWSSVATLLKEYDGRVTSTILEQVIGHAPTKPSIKDVGNLIMARYQQRNGEEVELLCRVFIKHDVSFEAGLFKILFASRQMTWPAGALRHLLEYAIRSAERDGLKVDEQSVALALEGLIACEDGAGVSIAYDYMTKNGMVVHAAQRGRVVESLCRAGLTENAEKVVTQIADGWSDIGMLESLAVLYARQGLIAKLDSTLDRIADKAGARYAVYPRAIVEAVRDGHTSTGLHLLQRMLANGATISDHNYVSLIAAMAQRGQVAEVMDVMCSLVAAGIFPGAIVYNLIIKAYIQAGRAREALQLLADPSKVAGGGILATIQMQPDAWAYNTVLAGLARDGDLESLQKIKKLMHKHHIEFDLSTYTALLPNTKTIDEVQDIQAAITRLQVEPDAHWFRNLAAAYARLKEPRLCEAAVRMCPDIGTREWNLILKGWKEVGEYWKCTRLYRRMVDVDYVRPDVATINTLISAALSSDQVASVAKEVDQWMAEMSRRNITPSIHTHNLLIRKAAMEKDARLVEDRWNAILRAGLQPNEATFVMMMGAYEGPQFLGKVSEIVDSLMPQYGIVPARWTYNSVMSIFAAAGQVAETREWMNKMEAAGIGLDDASWRYLVRAYISAEDLAGAEAALTDRITALQAERHVVSAVGKPIALSRNPMRALDDTIHLHHMLANAHCEDGRFPLALQILSRINLPAIDPVTLGTAMKICLLAGWHDDATRLWNWVVHAQCTHPSSEDTNDRLSFWTRRPRPRPLRALINEAFVASYIDSVARRIISEPRRMKLYGVPAHVKEAEHRRRKEQWQKNPHADLYKAWNDVLALKPLLTGNVIALPGDGVTAATTTPFPSFPTENMCNSFIEGLMLCKDYMGGIKTLSLMDAEDAAANTHQEDGAAIMAYPPRPTPKTVRSALRPLVQAGHTKMVGKSLTKTLSTLNRHSRLAPLRKMTTVAPTSFFDLKVNDAKGQPFDLSSLRGKPVVVVNIASKCGFTPQYQGLETLYKTHKDAGLVVLGFPCNQFGSQAPGSAEEEGAYCTRNYGVSFPIMEKVEVNGDHVHPVYVWLKEHKAGLLGLTRIKWNFEKFLINKDGQVVNRYASTTTPESLEGEIQKLL</sequence>
<dbReference type="InterPro" id="IPR002885">
    <property type="entry name" value="PPR_rpt"/>
</dbReference>
<feature type="repeat" description="PPR" evidence="6">
    <location>
        <begin position="1396"/>
        <end position="1430"/>
    </location>
</feature>
<dbReference type="FunFam" id="3.40.30.10:FF:000010">
    <property type="entry name" value="Glutathione peroxidase"/>
    <property type="match status" value="1"/>
</dbReference>
<keyword evidence="3" id="KW-0677">Repeat</keyword>
<dbReference type="Proteomes" id="UP000318582">
    <property type="component" value="Unassembled WGS sequence"/>
</dbReference>
<name>A0A507EFM9_9FUNG</name>
<evidence type="ECO:0000313" key="10">
    <source>
        <dbReference type="EMBL" id="TPX62943.1"/>
    </source>
</evidence>
<evidence type="ECO:0000256" key="2">
    <source>
        <dbReference type="ARBA" id="ARBA00022559"/>
    </source>
</evidence>
<dbReference type="CDD" id="cd00340">
    <property type="entry name" value="GSH_Peroxidase"/>
    <property type="match status" value="1"/>
</dbReference>
<keyword evidence="2 7" id="KW-0575">Peroxidase</keyword>
<keyword evidence="4 7" id="KW-0560">Oxidoreductase</keyword>
<evidence type="ECO:0000256" key="1">
    <source>
        <dbReference type="ARBA" id="ARBA00006926"/>
    </source>
</evidence>
<dbReference type="PROSITE" id="PS51355">
    <property type="entry name" value="GLUTATHIONE_PEROXID_3"/>
    <property type="match status" value="1"/>
</dbReference>
<feature type="repeat" description="PPR" evidence="6">
    <location>
        <begin position="331"/>
        <end position="365"/>
    </location>
</feature>
<feature type="repeat" description="PPR" evidence="6">
    <location>
        <begin position="607"/>
        <end position="641"/>
    </location>
</feature>
<reference evidence="10 11" key="1">
    <citation type="journal article" date="2019" name="Sci. Rep.">
        <title>Comparative genomics of chytrid fungi reveal insights into the obligate biotrophic and pathogenic lifestyle of Synchytrium endobioticum.</title>
        <authorList>
            <person name="van de Vossenberg B.T.L.H."/>
            <person name="Warris S."/>
            <person name="Nguyen H.D.T."/>
            <person name="van Gent-Pelzer M.P.E."/>
            <person name="Joly D.L."/>
            <person name="van de Geest H.C."/>
            <person name="Bonants P.J.M."/>
            <person name="Smith D.S."/>
            <person name="Levesque C.A."/>
            <person name="van der Lee T.A.J."/>
        </authorList>
    </citation>
    <scope>NUCLEOTIDE SEQUENCE [LARGE SCALE GENOMIC DNA]</scope>
    <source>
        <strain evidence="10 11">CBS 809.83</strain>
    </source>
</reference>
<dbReference type="PANTHER" id="PTHR47939">
    <property type="entry name" value="MEMBRANE-ASSOCIATED SALT-INDUCIBLE PROTEIN-LIKE"/>
    <property type="match status" value="1"/>
</dbReference>
<dbReference type="PRINTS" id="PR01011">
    <property type="entry name" value="GLUTPROXDASE"/>
</dbReference>
<accession>A0A507EFM9</accession>
<gene>
    <name evidence="10" type="ORF">PhCBS80983_g00192</name>
</gene>
<protein>
    <recommendedName>
        <fullName evidence="7">Glutathione peroxidase</fullName>
    </recommendedName>
</protein>
<evidence type="ECO:0000256" key="3">
    <source>
        <dbReference type="ARBA" id="ARBA00022737"/>
    </source>
</evidence>
<proteinExistence type="inferred from homology"/>
<dbReference type="PROSITE" id="PS51352">
    <property type="entry name" value="THIOREDOXIN_2"/>
    <property type="match status" value="1"/>
</dbReference>
<evidence type="ECO:0000256" key="7">
    <source>
        <dbReference type="RuleBase" id="RU000499"/>
    </source>
</evidence>
<evidence type="ECO:0000256" key="8">
    <source>
        <dbReference type="SAM" id="MobiDB-lite"/>
    </source>
</evidence>
<keyword evidence="11" id="KW-1185">Reference proteome</keyword>
<evidence type="ECO:0000259" key="9">
    <source>
        <dbReference type="PROSITE" id="PS51352"/>
    </source>
</evidence>
<feature type="repeat" description="PPR" evidence="6">
    <location>
        <begin position="366"/>
        <end position="400"/>
    </location>
</feature>
<comment type="catalytic activity">
    <reaction evidence="5">
        <text>a hydroperoxide + [thioredoxin]-dithiol = an alcohol + [thioredoxin]-disulfide + H2O</text>
        <dbReference type="Rhea" id="RHEA:62620"/>
        <dbReference type="Rhea" id="RHEA-COMP:10698"/>
        <dbReference type="Rhea" id="RHEA-COMP:10700"/>
        <dbReference type="ChEBI" id="CHEBI:15377"/>
        <dbReference type="ChEBI" id="CHEBI:29950"/>
        <dbReference type="ChEBI" id="CHEBI:30879"/>
        <dbReference type="ChEBI" id="CHEBI:35924"/>
        <dbReference type="ChEBI" id="CHEBI:50058"/>
        <dbReference type="EC" id="1.11.1.24"/>
    </reaction>
</comment>
<evidence type="ECO:0000313" key="11">
    <source>
        <dbReference type="Proteomes" id="UP000318582"/>
    </source>
</evidence>
<dbReference type="Pfam" id="PF13812">
    <property type="entry name" value="PPR_3"/>
    <property type="match status" value="3"/>
</dbReference>
<dbReference type="Pfam" id="PF13041">
    <property type="entry name" value="PPR_2"/>
    <property type="match status" value="1"/>
</dbReference>
<dbReference type="InterPro" id="IPR050667">
    <property type="entry name" value="PPR-containing_protein"/>
</dbReference>
<feature type="repeat" description="PPR" evidence="6">
    <location>
        <begin position="258"/>
        <end position="292"/>
    </location>
</feature>
<dbReference type="Gene3D" id="1.25.40.10">
    <property type="entry name" value="Tetratricopeptide repeat domain"/>
    <property type="match status" value="7"/>
</dbReference>
<dbReference type="Pfam" id="PF00255">
    <property type="entry name" value="GSHPx"/>
    <property type="match status" value="1"/>
</dbReference>
<comment type="similarity">
    <text evidence="1 7">Belongs to the glutathione peroxidase family.</text>
</comment>
<organism evidence="10 11">
    <name type="scientific">Powellomyces hirtus</name>
    <dbReference type="NCBI Taxonomy" id="109895"/>
    <lineage>
        <taxon>Eukaryota</taxon>
        <taxon>Fungi</taxon>
        <taxon>Fungi incertae sedis</taxon>
        <taxon>Chytridiomycota</taxon>
        <taxon>Chytridiomycota incertae sedis</taxon>
        <taxon>Chytridiomycetes</taxon>
        <taxon>Spizellomycetales</taxon>
        <taxon>Powellomycetaceae</taxon>
        <taxon>Powellomyces</taxon>
    </lineage>
</organism>
<dbReference type="InterPro" id="IPR011990">
    <property type="entry name" value="TPR-like_helical_dom_sf"/>
</dbReference>
<dbReference type="InterPro" id="IPR036249">
    <property type="entry name" value="Thioredoxin-like_sf"/>
</dbReference>
<feature type="compositionally biased region" description="Low complexity" evidence="8">
    <location>
        <begin position="105"/>
        <end position="125"/>
    </location>
</feature>
<evidence type="ECO:0000256" key="5">
    <source>
        <dbReference type="ARBA" id="ARBA00049091"/>
    </source>
</evidence>
<dbReference type="InterPro" id="IPR000889">
    <property type="entry name" value="Glutathione_peroxidase"/>
</dbReference>
<comment type="caution">
    <text evidence="10">The sequence shown here is derived from an EMBL/GenBank/DDBJ whole genome shotgun (WGS) entry which is preliminary data.</text>
</comment>
<evidence type="ECO:0000256" key="4">
    <source>
        <dbReference type="ARBA" id="ARBA00023002"/>
    </source>
</evidence>
<dbReference type="Pfam" id="PF01535">
    <property type="entry name" value="PPR"/>
    <property type="match status" value="3"/>
</dbReference>
<feature type="repeat" description="PPR" evidence="6">
    <location>
        <begin position="642"/>
        <end position="676"/>
    </location>
</feature>
<dbReference type="SUPFAM" id="SSF52833">
    <property type="entry name" value="Thioredoxin-like"/>
    <property type="match status" value="1"/>
</dbReference>
<dbReference type="InterPro" id="IPR029760">
    <property type="entry name" value="GPX_CS"/>
</dbReference>